<reference evidence="1 2" key="1">
    <citation type="submission" date="2018-12" db="EMBL/GenBank/DDBJ databases">
        <authorList>
            <person name="Fluit A.C."/>
        </authorList>
    </citation>
    <scope>NUCLEOTIDE SEQUENCE [LARGE SCALE GENOMIC DNA]</scope>
    <source>
        <strain evidence="1 2">16-549009</strain>
    </source>
</reference>
<evidence type="ECO:0000313" key="2">
    <source>
        <dbReference type="Proteomes" id="UP000294998"/>
    </source>
</evidence>
<accession>A0AAQ1YKN7</accession>
<proteinExistence type="predicted"/>
<name>A0AAQ1YKN7_HAEHA</name>
<dbReference type="Proteomes" id="UP000294998">
    <property type="component" value="Unassembled WGS sequence"/>
</dbReference>
<comment type="caution">
    <text evidence="1">The sequence shown here is derived from an EMBL/GenBank/DDBJ whole genome shotgun (WGS) entry which is preliminary data.</text>
</comment>
<evidence type="ECO:0000313" key="1">
    <source>
        <dbReference type="EMBL" id="TDN41198.1"/>
    </source>
</evidence>
<dbReference type="EMBL" id="RWKG01000031">
    <property type="protein sequence ID" value="TDN41198.1"/>
    <property type="molecule type" value="Genomic_DNA"/>
</dbReference>
<organism evidence="1 2">
    <name type="scientific">Haemophilus haemolyticus</name>
    <dbReference type="NCBI Taxonomy" id="726"/>
    <lineage>
        <taxon>Bacteria</taxon>
        <taxon>Pseudomonadati</taxon>
        <taxon>Pseudomonadota</taxon>
        <taxon>Gammaproteobacteria</taxon>
        <taxon>Pasteurellales</taxon>
        <taxon>Pasteurellaceae</taxon>
        <taxon>Haemophilus</taxon>
    </lineage>
</organism>
<dbReference type="AlphaFoldDB" id="A0AAQ1YKN7"/>
<gene>
    <name evidence="1" type="ORF">EGH31_1215</name>
</gene>
<sequence>MEDLEDMANAVIEHVRAGKEKVYSLEDVERELGLDNSFR</sequence>
<protein>
    <submittedName>
        <fullName evidence="1">Uncharacterized protein</fullName>
    </submittedName>
</protein>